<dbReference type="EMBL" id="AP013066">
    <property type="protein sequence ID" value="BAN33916.1"/>
    <property type="molecule type" value="Genomic_DNA"/>
</dbReference>
<dbReference type="KEGG" id="sdr:SCD_n00067"/>
<dbReference type="OrthoDB" id="9818918at2"/>
<dbReference type="Proteomes" id="UP000015559">
    <property type="component" value="Chromosome"/>
</dbReference>
<evidence type="ECO:0008006" key="4">
    <source>
        <dbReference type="Google" id="ProtNLM"/>
    </source>
</evidence>
<dbReference type="STRING" id="1163617.SCD_n00067"/>
<evidence type="ECO:0000313" key="2">
    <source>
        <dbReference type="EMBL" id="BAN33916.1"/>
    </source>
</evidence>
<feature type="coiled-coil region" evidence="1">
    <location>
        <begin position="284"/>
        <end position="318"/>
    </location>
</feature>
<keyword evidence="3" id="KW-1185">Reference proteome</keyword>
<evidence type="ECO:0000313" key="3">
    <source>
        <dbReference type="Proteomes" id="UP000015559"/>
    </source>
</evidence>
<proteinExistence type="predicted"/>
<name>S6ADZ6_SULDS</name>
<keyword evidence="1" id="KW-0175">Coiled coil</keyword>
<dbReference type="RefSeq" id="WP_009207139.1">
    <property type="nucleotide sequence ID" value="NC_022357.1"/>
</dbReference>
<dbReference type="AlphaFoldDB" id="S6ADZ6"/>
<reference evidence="2 3" key="1">
    <citation type="journal article" date="2012" name="Appl. Environ. Microbiol.">
        <title>Draft genome sequence of a psychrotolerant sulfur-oxidizing bacterium, Sulfuricella denitrificans skB26, and proteomic insights into cold adaptation.</title>
        <authorList>
            <person name="Watanabe T."/>
            <person name="Kojima H."/>
            <person name="Fukui M."/>
        </authorList>
    </citation>
    <scope>NUCLEOTIDE SEQUENCE [LARGE SCALE GENOMIC DNA]</scope>
    <source>
        <strain evidence="3">skB26</strain>
    </source>
</reference>
<dbReference type="eggNOG" id="COG0699">
    <property type="taxonomic scope" value="Bacteria"/>
</dbReference>
<gene>
    <name evidence="2" type="ORF">SCD_n00067</name>
</gene>
<accession>S6ADZ6</accession>
<organism evidence="2 3">
    <name type="scientific">Sulfuricella denitrificans (strain DSM 22764 / NBRC 105220 / skB26)</name>
    <dbReference type="NCBI Taxonomy" id="1163617"/>
    <lineage>
        <taxon>Bacteria</taxon>
        <taxon>Pseudomonadati</taxon>
        <taxon>Pseudomonadota</taxon>
        <taxon>Betaproteobacteria</taxon>
        <taxon>Nitrosomonadales</taxon>
        <taxon>Sulfuricellaceae</taxon>
        <taxon>Sulfuricella</taxon>
    </lineage>
</organism>
<protein>
    <recommendedName>
        <fullName evidence="4">GTPase</fullName>
    </recommendedName>
</protein>
<dbReference type="HOGENOM" id="CLU_821172_0_0_4"/>
<sequence length="339" mass="38755">MTDTLLPYIELASALEACLSLPDTPELLDPQLLRRAHELLDILKTTLPDATNFAQMSLITETVHAGVQRRYAELHHEQNTLTSLISKNREVADQLEQSLRADQYLSQEAWNSFDIARKLIARQGGILLTHLDSIQVERLVAKNLNEMLKSPTTSALTQAMHSLIREASTLFEGFERQNRQIMSVVEAVYTRFNQLPGFTLGPPQLSSLENYRQDLEQLGEKTAEFCRRPINLMTDKASLAKKFGMEVVVPLRDLFTQLKTETDWWLRELSIPIQEQIQVKKVALEKCEEDVSMIRDQITTLEARKEETEIALSRLHQQEAAVERIMALTQTFPFEKPAQ</sequence>
<evidence type="ECO:0000256" key="1">
    <source>
        <dbReference type="SAM" id="Coils"/>
    </source>
</evidence>